<dbReference type="AlphaFoldDB" id="X0Z5T3"/>
<organism evidence="1">
    <name type="scientific">marine sediment metagenome</name>
    <dbReference type="NCBI Taxonomy" id="412755"/>
    <lineage>
        <taxon>unclassified sequences</taxon>
        <taxon>metagenomes</taxon>
        <taxon>ecological metagenomes</taxon>
    </lineage>
</organism>
<sequence length="93" mass="10750">YPTVRIASGAISVIQDAEQGRSRWDFSRIDPEWHHTLWDERRVIQRSEAKAHVAVRFTRYRADGSTIATHESLYIVSREEGHWGIQGRSSFAP</sequence>
<dbReference type="EMBL" id="BARS01055243">
    <property type="protein sequence ID" value="GAG43876.1"/>
    <property type="molecule type" value="Genomic_DNA"/>
</dbReference>
<gene>
    <name evidence="1" type="ORF">S01H1_81610</name>
</gene>
<name>X0Z5T3_9ZZZZ</name>
<accession>X0Z5T3</accession>
<evidence type="ECO:0008006" key="2">
    <source>
        <dbReference type="Google" id="ProtNLM"/>
    </source>
</evidence>
<proteinExistence type="predicted"/>
<protein>
    <recommendedName>
        <fullName evidence="2">DUF4440 domain-containing protein</fullName>
    </recommendedName>
</protein>
<evidence type="ECO:0000313" key="1">
    <source>
        <dbReference type="EMBL" id="GAG43876.1"/>
    </source>
</evidence>
<reference evidence="1" key="1">
    <citation type="journal article" date="2014" name="Front. Microbiol.">
        <title>High frequency of phylogenetically diverse reductive dehalogenase-homologous genes in deep subseafloor sedimentary metagenomes.</title>
        <authorList>
            <person name="Kawai M."/>
            <person name="Futagami T."/>
            <person name="Toyoda A."/>
            <person name="Takaki Y."/>
            <person name="Nishi S."/>
            <person name="Hori S."/>
            <person name="Arai W."/>
            <person name="Tsubouchi T."/>
            <person name="Morono Y."/>
            <person name="Uchiyama I."/>
            <person name="Ito T."/>
            <person name="Fujiyama A."/>
            <person name="Inagaki F."/>
            <person name="Takami H."/>
        </authorList>
    </citation>
    <scope>NUCLEOTIDE SEQUENCE</scope>
    <source>
        <strain evidence="1">Expedition CK06-06</strain>
    </source>
</reference>
<feature type="non-terminal residue" evidence="1">
    <location>
        <position position="1"/>
    </location>
</feature>
<comment type="caution">
    <text evidence="1">The sequence shown here is derived from an EMBL/GenBank/DDBJ whole genome shotgun (WGS) entry which is preliminary data.</text>
</comment>